<dbReference type="InterPro" id="IPR029063">
    <property type="entry name" value="SAM-dependent_MTases_sf"/>
</dbReference>
<dbReference type="Proteomes" id="UP001169027">
    <property type="component" value="Unassembled WGS sequence"/>
</dbReference>
<gene>
    <name evidence="3" type="ORF">Q2T77_06765</name>
</gene>
<dbReference type="InterPro" id="IPR041698">
    <property type="entry name" value="Methyltransf_25"/>
</dbReference>
<name>A0ABT8RZL5_9BURK</name>
<dbReference type="RefSeq" id="WP_301805728.1">
    <property type="nucleotide sequence ID" value="NZ_JAUJZH010000003.1"/>
</dbReference>
<evidence type="ECO:0000256" key="1">
    <source>
        <dbReference type="ARBA" id="ARBA00022679"/>
    </source>
</evidence>
<accession>A0ABT8RZL5</accession>
<evidence type="ECO:0000259" key="2">
    <source>
        <dbReference type="Pfam" id="PF13649"/>
    </source>
</evidence>
<keyword evidence="3" id="KW-0489">Methyltransferase</keyword>
<evidence type="ECO:0000313" key="3">
    <source>
        <dbReference type="EMBL" id="MDO1531983.1"/>
    </source>
</evidence>
<keyword evidence="4" id="KW-1185">Reference proteome</keyword>
<dbReference type="GO" id="GO:0032259">
    <property type="term" value="P:methylation"/>
    <property type="evidence" value="ECO:0007669"/>
    <property type="project" value="UniProtKB-KW"/>
</dbReference>
<dbReference type="CDD" id="cd02440">
    <property type="entry name" value="AdoMet_MTases"/>
    <property type="match status" value="1"/>
</dbReference>
<proteinExistence type="predicted"/>
<dbReference type="GO" id="GO:0008168">
    <property type="term" value="F:methyltransferase activity"/>
    <property type="evidence" value="ECO:0007669"/>
    <property type="project" value="UniProtKB-KW"/>
</dbReference>
<dbReference type="Gene3D" id="3.40.50.150">
    <property type="entry name" value="Vaccinia Virus protein VP39"/>
    <property type="match status" value="1"/>
</dbReference>
<organism evidence="3 4">
    <name type="scientific">Variovorax ginsengisoli</name>
    <dbReference type="NCBI Taxonomy" id="363844"/>
    <lineage>
        <taxon>Bacteria</taxon>
        <taxon>Pseudomonadati</taxon>
        <taxon>Pseudomonadota</taxon>
        <taxon>Betaproteobacteria</taxon>
        <taxon>Burkholderiales</taxon>
        <taxon>Comamonadaceae</taxon>
        <taxon>Variovorax</taxon>
    </lineage>
</organism>
<sequence length="224" mass="24149">MSKAGEITFFAALPAVELQQAIAKPFGHPERADLLANLAGVFQHLPPPPARILDMGCGTGWTSIAFARAGYDVLGVDIADDAVRIARQQAEGLSARFEALDYESINEANFDAVVFFDCLHHAEDPALAVAAAFKALKPGGVMIANEPGFGHGSSPDSVRAMEQFGVTERSMPSLLIRRLAKKAGFTRFATYPLPRNMVGTGFIRSAYHAVLGRWIRSALTVVHR</sequence>
<feature type="domain" description="Methyltransferase" evidence="2">
    <location>
        <begin position="52"/>
        <end position="140"/>
    </location>
</feature>
<protein>
    <submittedName>
        <fullName evidence="3">Methyltransferase domain-containing protein</fullName>
    </submittedName>
</protein>
<dbReference type="SUPFAM" id="SSF53335">
    <property type="entry name" value="S-adenosyl-L-methionine-dependent methyltransferases"/>
    <property type="match status" value="1"/>
</dbReference>
<dbReference type="EMBL" id="JAUKVY010000003">
    <property type="protein sequence ID" value="MDO1531983.1"/>
    <property type="molecule type" value="Genomic_DNA"/>
</dbReference>
<evidence type="ECO:0000313" key="4">
    <source>
        <dbReference type="Proteomes" id="UP001169027"/>
    </source>
</evidence>
<dbReference type="Pfam" id="PF13649">
    <property type="entry name" value="Methyltransf_25"/>
    <property type="match status" value="1"/>
</dbReference>
<keyword evidence="1" id="KW-0808">Transferase</keyword>
<reference evidence="3" key="1">
    <citation type="submission" date="2023-06" db="EMBL/GenBank/DDBJ databases">
        <authorList>
            <person name="Jiang Y."/>
            <person name="Liu Q."/>
        </authorList>
    </citation>
    <scope>NUCLEOTIDE SEQUENCE</scope>
    <source>
        <strain evidence="3">CGMCC 1.12090</strain>
    </source>
</reference>
<comment type="caution">
    <text evidence="3">The sequence shown here is derived from an EMBL/GenBank/DDBJ whole genome shotgun (WGS) entry which is preliminary data.</text>
</comment>
<dbReference type="PANTHER" id="PTHR43861">
    <property type="entry name" value="TRANS-ACONITATE 2-METHYLTRANSFERASE-RELATED"/>
    <property type="match status" value="1"/>
</dbReference>